<dbReference type="EMBL" id="LGSS01000028">
    <property type="protein sequence ID" value="KNF07062.1"/>
    <property type="molecule type" value="Genomic_DNA"/>
</dbReference>
<name>A0A0L0W6F6_GOTPU</name>
<evidence type="ECO:0000313" key="6">
    <source>
        <dbReference type="EMBL" id="KNF07062.1"/>
    </source>
</evidence>
<reference evidence="7" key="1">
    <citation type="submission" date="2015-07" db="EMBL/GenBank/DDBJ databases">
        <title>Draft genome sequence of the purine-degrading Gottschalkia purinilyticum DSM 1384 (formerly Clostridium purinilyticum).</title>
        <authorList>
            <person name="Poehlein A."/>
            <person name="Schiel-Bengelsdorf B."/>
            <person name="Bengelsdorf F.R."/>
            <person name="Daniel R."/>
            <person name="Duerre P."/>
        </authorList>
    </citation>
    <scope>NUCLEOTIDE SEQUENCE [LARGE SCALE GENOMIC DNA]</scope>
    <source>
        <strain evidence="7">DSM 1384</strain>
    </source>
</reference>
<evidence type="ECO:0000259" key="5">
    <source>
        <dbReference type="PROSITE" id="PS50977"/>
    </source>
</evidence>
<protein>
    <submittedName>
        <fullName evidence="6">Transcriptional regulator, TetR family</fullName>
    </submittedName>
</protein>
<dbReference type="PANTHER" id="PTHR47506">
    <property type="entry name" value="TRANSCRIPTIONAL REGULATORY PROTEIN"/>
    <property type="match status" value="1"/>
</dbReference>
<gene>
    <name evidence="6" type="ORF">CLPU_28c00140</name>
</gene>
<evidence type="ECO:0000256" key="3">
    <source>
        <dbReference type="ARBA" id="ARBA00023163"/>
    </source>
</evidence>
<evidence type="ECO:0000256" key="2">
    <source>
        <dbReference type="ARBA" id="ARBA00023125"/>
    </source>
</evidence>
<dbReference type="Gene3D" id="1.10.357.10">
    <property type="entry name" value="Tetracycline Repressor, domain 2"/>
    <property type="match status" value="1"/>
</dbReference>
<dbReference type="GO" id="GO:0003677">
    <property type="term" value="F:DNA binding"/>
    <property type="evidence" value="ECO:0007669"/>
    <property type="project" value="UniProtKB-UniRule"/>
</dbReference>
<evidence type="ECO:0000256" key="1">
    <source>
        <dbReference type="ARBA" id="ARBA00023015"/>
    </source>
</evidence>
<keyword evidence="1" id="KW-0805">Transcription regulation</keyword>
<keyword evidence="2 4" id="KW-0238">DNA-binding</keyword>
<sequence length="195" mass="23371">MSTIENIKSTALKLFASNGYDGTSLENIAKEVGIRKSSIYYHFKSKEDLFFSVFEDTLNLDVYYIEKLKENFSELDVKEKLYSVFKYYYEIYNSESIKNETLFLKRIMLFPPLELKEKLQKRFEDYEKKLNKELILIFEEGFETKTIKKMETKDLLATFYCIIDGLLVEAHYYARQEYITRLDSIWKLFWSAIEV</sequence>
<dbReference type="SUPFAM" id="SSF48498">
    <property type="entry name" value="Tetracyclin repressor-like, C-terminal domain"/>
    <property type="match status" value="1"/>
</dbReference>
<dbReference type="PANTHER" id="PTHR47506:SF6">
    <property type="entry name" value="HTH-TYPE TRANSCRIPTIONAL REPRESSOR NEMR"/>
    <property type="match status" value="1"/>
</dbReference>
<evidence type="ECO:0000313" key="7">
    <source>
        <dbReference type="Proteomes" id="UP000037267"/>
    </source>
</evidence>
<dbReference type="PRINTS" id="PR00455">
    <property type="entry name" value="HTHTETR"/>
</dbReference>
<comment type="caution">
    <text evidence="6">The sequence shown here is derived from an EMBL/GenBank/DDBJ whole genome shotgun (WGS) entry which is preliminary data.</text>
</comment>
<dbReference type="Pfam" id="PF00440">
    <property type="entry name" value="TetR_N"/>
    <property type="match status" value="1"/>
</dbReference>
<keyword evidence="7" id="KW-1185">Reference proteome</keyword>
<dbReference type="Gene3D" id="1.10.10.60">
    <property type="entry name" value="Homeodomain-like"/>
    <property type="match status" value="1"/>
</dbReference>
<dbReference type="PROSITE" id="PS50977">
    <property type="entry name" value="HTH_TETR_2"/>
    <property type="match status" value="1"/>
</dbReference>
<keyword evidence="3" id="KW-0804">Transcription</keyword>
<dbReference type="InterPro" id="IPR001647">
    <property type="entry name" value="HTH_TetR"/>
</dbReference>
<dbReference type="PATRIC" id="fig|1503.3.peg.1484"/>
<dbReference type="STRING" id="1503.CLPU_28c00140"/>
<dbReference type="RefSeq" id="WP_050378957.1">
    <property type="nucleotide sequence ID" value="NZ_LGSS01000028.1"/>
</dbReference>
<dbReference type="AlphaFoldDB" id="A0A0L0W6F6"/>
<evidence type="ECO:0000256" key="4">
    <source>
        <dbReference type="PROSITE-ProRule" id="PRU00335"/>
    </source>
</evidence>
<organism evidence="6 7">
    <name type="scientific">Gottschalkia purinilytica</name>
    <name type="common">Clostridium purinilyticum</name>
    <dbReference type="NCBI Taxonomy" id="1503"/>
    <lineage>
        <taxon>Bacteria</taxon>
        <taxon>Bacillati</taxon>
        <taxon>Bacillota</taxon>
        <taxon>Tissierellia</taxon>
        <taxon>Tissierellales</taxon>
        <taxon>Gottschalkiaceae</taxon>
        <taxon>Gottschalkia</taxon>
    </lineage>
</organism>
<feature type="DNA-binding region" description="H-T-H motif" evidence="4">
    <location>
        <begin position="24"/>
        <end position="43"/>
    </location>
</feature>
<dbReference type="OrthoDB" id="9808476at2"/>
<dbReference type="InterPro" id="IPR009057">
    <property type="entry name" value="Homeodomain-like_sf"/>
</dbReference>
<dbReference type="InterPro" id="IPR036271">
    <property type="entry name" value="Tet_transcr_reg_TetR-rel_C_sf"/>
</dbReference>
<proteinExistence type="predicted"/>
<feature type="domain" description="HTH tetR-type" evidence="5">
    <location>
        <begin position="1"/>
        <end position="61"/>
    </location>
</feature>
<dbReference type="SUPFAM" id="SSF46689">
    <property type="entry name" value="Homeodomain-like"/>
    <property type="match status" value="1"/>
</dbReference>
<dbReference type="Proteomes" id="UP000037267">
    <property type="component" value="Unassembled WGS sequence"/>
</dbReference>
<accession>A0A0L0W6F6</accession>